<gene>
    <name evidence="2" type="ORF">ATW55_04905</name>
</gene>
<sequence length="149" mass="16912">MNRLLWVSLFGLAVVSRAKDERDVRSQLVRFVANGMRAADLAKVSAARFKEVGEDFLADVRYQYDKQAKKMAASLQELPSPPDFRMMDATNERQESRRHANTNVDASDRDPAALPRVLVRERKGVEPSPDVPALRTYDHRARAAHRVSH</sequence>
<feature type="region of interest" description="Disordered" evidence="1">
    <location>
        <begin position="73"/>
        <end position="149"/>
    </location>
</feature>
<organism evidence="2 3">
    <name type="scientific">Ferroacidibacillus organovorans</name>
    <dbReference type="NCBI Taxonomy" id="1765683"/>
    <lineage>
        <taxon>Bacteria</taxon>
        <taxon>Bacillati</taxon>
        <taxon>Bacillota</taxon>
        <taxon>Bacilli</taxon>
        <taxon>Bacillales</taxon>
        <taxon>Alicyclobacillaceae</taxon>
        <taxon>Ferroacidibacillus</taxon>
    </lineage>
</organism>
<reference evidence="2 3" key="1">
    <citation type="submission" date="2015-12" db="EMBL/GenBank/DDBJ databases">
        <title>Draft genome sequence of Acidibacillus ferrooxidans ITV001, isolated from a chalcopyrite acid mine drainage site in Brazil.</title>
        <authorList>
            <person name="Dall'Agnol H."/>
            <person name="Nancucheo I."/>
            <person name="Johnson B."/>
            <person name="Oliveira R."/>
            <person name="Leite L."/>
            <person name="Pylro V."/>
            <person name="Nunes G.L."/>
            <person name="Tzotzos G."/>
            <person name="Fernandes G.R."/>
            <person name="Dutra J."/>
            <person name="Orellana S.C."/>
            <person name="Oliveira G."/>
        </authorList>
    </citation>
    <scope>NUCLEOTIDE SEQUENCE [LARGE SCALE GENOMIC DNA]</scope>
    <source>
        <strain evidence="3">ITV01</strain>
    </source>
</reference>
<name>A0A101XPE0_9BACL</name>
<evidence type="ECO:0000313" key="2">
    <source>
        <dbReference type="EMBL" id="KUO94976.1"/>
    </source>
</evidence>
<dbReference type="Proteomes" id="UP000053557">
    <property type="component" value="Unassembled WGS sequence"/>
</dbReference>
<dbReference type="RefSeq" id="WP_067718820.1">
    <property type="nucleotide sequence ID" value="NZ_LPVJ01000061.1"/>
</dbReference>
<comment type="caution">
    <text evidence="2">The sequence shown here is derived from an EMBL/GenBank/DDBJ whole genome shotgun (WGS) entry which is preliminary data.</text>
</comment>
<accession>A0A101XPE0</accession>
<proteinExistence type="predicted"/>
<dbReference type="EMBL" id="LPVJ01000061">
    <property type="protein sequence ID" value="KUO94976.1"/>
    <property type="molecule type" value="Genomic_DNA"/>
</dbReference>
<keyword evidence="3" id="KW-1185">Reference proteome</keyword>
<dbReference type="AlphaFoldDB" id="A0A101XPE0"/>
<evidence type="ECO:0000256" key="1">
    <source>
        <dbReference type="SAM" id="MobiDB-lite"/>
    </source>
</evidence>
<protein>
    <submittedName>
        <fullName evidence="2">Uncharacterized protein</fullName>
    </submittedName>
</protein>
<evidence type="ECO:0000313" key="3">
    <source>
        <dbReference type="Proteomes" id="UP000053557"/>
    </source>
</evidence>